<dbReference type="Proteomes" id="UP000887576">
    <property type="component" value="Unplaced"/>
</dbReference>
<dbReference type="WBParaSite" id="JU765_v2.g13361.t1">
    <property type="protein sequence ID" value="JU765_v2.g13361.t1"/>
    <property type="gene ID" value="JU765_v2.g13361"/>
</dbReference>
<evidence type="ECO:0000313" key="1">
    <source>
        <dbReference type="Proteomes" id="UP000887576"/>
    </source>
</evidence>
<evidence type="ECO:0000313" key="2">
    <source>
        <dbReference type="WBParaSite" id="JU765_v2.g13361.t1"/>
    </source>
</evidence>
<accession>A0AC34Q6J2</accession>
<name>A0AC34Q6J2_9BILA</name>
<organism evidence="1 2">
    <name type="scientific">Panagrolaimus sp. JU765</name>
    <dbReference type="NCBI Taxonomy" id="591449"/>
    <lineage>
        <taxon>Eukaryota</taxon>
        <taxon>Metazoa</taxon>
        <taxon>Ecdysozoa</taxon>
        <taxon>Nematoda</taxon>
        <taxon>Chromadorea</taxon>
        <taxon>Rhabditida</taxon>
        <taxon>Tylenchina</taxon>
        <taxon>Panagrolaimomorpha</taxon>
        <taxon>Panagrolaimoidea</taxon>
        <taxon>Panagrolaimidae</taxon>
        <taxon>Panagrolaimus</taxon>
    </lineage>
</organism>
<sequence>MFKAGLLLLLGAVTISAVILVPPNRNLALGRRIHATSTCGEVNGQPIREMFCTIAAGVYSPNGQYSYSTSDDDQSSFRQAKMEKPSIIQGGQNCDFCEANTSYAHPASNMVDGTPSWWQSPPLSRGKQYNEINITIDLEQEFHVAYVWIQMANSPRPGTWILERSTDYGVTYMPWQYFAGSPAECARRFGTASLRPIMKDDSIICTHEFSRIHPMENGEILINLLENRPGNSNFSNTPVLQDFARATNVRLRLLKTKTFHGSLMDLNEDNDSTITRRYYYAIKEIFMGGRCVCNGHADTCDILDVNRPRTWLCRCSHNTCGDTCNKCCPGFEQKKWKPARDGFEFRCEPCNCHHHSGECIYDEEIDRMNLSLDIHGKYSGGGRCLNCRHNTEGINCNKCVAGFYRPAGKYWNETDVCQPCQCDPTKHNGKCAEETGKCECLPQFTGENCDQCAAGYYDPPTCKPCQCNINGTNGDQCLAIDDQCPCKENYAGNYCDKCAPGFTNMTAGCTACNCDSQGSESAVCNGETGECDCKRNFGGKACDTCNKGYFNYPSCEFCDCDPSGTEGEVCDIKTGQCLCKFGFAGKRCDTCDEHYYGYPNCKSCSCDAVGSKTAECHFKTGECPCHTNFTGRTCNKCAAGYYNYPKCLPCNCESSGSKGLTCDNDGQCYCHPNFVGKQCDNCKPNFFNYPICEECNCNPSGVTASFAGCDKVAPGELCTCKEHVQGRTCNQCKPTFWDLQYYHPTGCIDCACNMTGVISLQNACEQTTGQCQCKRYVGGKKCDQCVDGFFEMSANNHVGCHPCDCDIGGSVGQVCNAVSGQCRCRPRVEGLKCTEPIKDHYYPTLWHMKYEAEEARLPNNERVRFAVDSEQFPDFSWKGFTVFSTIQDEINFNVDIRRPSIYKMLLHYVNPTPVPIDVDISFTPIDGTTNDYQQNATITLPVGDGPNTLQVNNTLKPFFLNTGRWKITLKTQKRLFLDYIVLLPAEYYEAPLLKETVHRPCLASQDPEKLCIDLLYPPISYPFRTDVTQKELFSILDDEDKPTIDLPLMNVEDLPPSIGSAMLVETDNQTRTIRVTLTVLKDKPYYAVLEYYNLQQFNAPIKVEVQQEDKTVAKGHIVLNHCPYATFCRELLTFEGRPVVLDLKRPEAYAFLTIQPNHRFGIVSFDLIPANEWSNDYLRQVEVCVRVNGVCKGLHYLSPPNSIVTEAESGHNVNNSVSGDKLPFNIENAENVQLMSLDNVQSTVEISGVVPIAGQYVFMVHYYNPDNSALKVVVMAQNDRFADVQFNYCPTVTGCRTIIYDKELNDPQFFIDDKYSLTFYYNNSQRGPIYIDSITAIPFHFYRENLLKPMPIYTSDKFFTECGENYFENQPEKTSEFCKEKIFSLTTEFNLAALQCDCDPRGSLDFCCDEYGGQCKCKANIIGRQCNQCAPGFYEFPNCIKCKCGKNQHCDERTGQCSCPRYVEGKNCDSCVPYAFGHDPLIGCQLCGCRPEGSHNGELRCDANNGQCLCKANVGGRQCDRCLPGFYNFPNCYPCQCNHDGTTEAICDENSAQCICKKNVGGAGCDSCLAGTFFLRDSDPDGCSNCFCFGVTDRCTSSNLPVNMVTFDDQSWSTDDQFGNVTGFRGVVTYQPDPSHFAENVYLLQKTNNADYTTSYGLNIAFLVASFKGDDSRISASADVQLISENMVLEHWASEQPHDPSKRFDVNVKLLPEFWLLSNGEPATRTHLMSVLRKLEAIAVKVSYYEKPSKAILEQFEIEVAGQNRFESPVVAASVEQCQCPPSYTGHSCQLCAAGHYRVKSDSLLGSCVPCNCHGHSGTCDPDTGVCSECQHNTEGEHCEKCIEGFYGNATTGSPYACLACACPYATRTNNFAVSCQVSESGILQSCKCKSGFSGDRCESCDVGFFGDPLSLDGNCEPCFCNNNNNLTLDGTCNPRTGDCAECQGNTDGRHCEICKQWYYGDAVVSKNCTECACNQCGSYECDNFNGKCKCQPYVEGESCDKCVADAWGFDSCQGCRMCECGLASSNSQCDAKTGQCACMPGADGLRCERCKHGFWSYGAEGCKKCDCEADLSMGTVCDIKTGQCHCQDGATGPRCDTCVDGFLRIPTLGCRRCDDCVFALNSEIDGLNITSDALQTKLSNVSSVVLAGARLNKINKILESNDPLLQMIIASKDEDSEVNQLSNEVERILSNASSIDRLTMSLEEQVNALSNSLKNASKTVQTMRKDARDLVGTTNWVIEEIKNMTTAFETHSPTQNKEEYIKEGEQLLEKLRNKTLDTYLQKVENDSEAAQKLLEKLADFRKNAKMQDEKVVELRQKLKNITELNSEFVTELGKVKRLSGDADKLVKKLSTFPLNALITGIEKDVASIEEALKYHDEQNANVSNLLNQLRDVQETIQGELKSTLESNLEAAKMFIAGNSRKKRQTVKESQKVLEELKKIEERGQKFIGIYDAARLEAKGLVDATHLYEDLLKALSNARNLTTHAVDAAHNAGTEAQGSSEDAKSFAETSQQLLENITDVITMEIPSVNDLKAKADVRLAALNSTLYQLTAIVNEANESLQQKKELEMIASEAEKAEGKMTEVDSSIEELKPKIEELKNRTTLFTEGRDEYERAIMNSNTQLSEAVKEIPKVDVRIKTLNTSLSTLSDKISGFKNRISLLKEKIALARDKTNLIKLSAHFQPKSYLELPLSQLNNDVSLYSDIRFFFRTWLGSGMLLYLGNEARSGTAEFISFEIYHKQPKLTFDFGRGTASSVLPINVDDNQWRELIVRRAGRHATFAVSKPMNDEMEKEAVLESKGGSSVLNLRPDSHRLFLGGFPEDFGTPAGLSSKIFTGDIDTLRINGILIGLWNGVKTTQVAGAPRRPLFAYESVVESAVSFDGDGYLQIGVGEWNLRKRTTILLSFMTYQPDGLLFFVGKDHDQLIVEITGGRVKLSFDLGSGVGQLTSVGDSYNDGKWHTLHINRIERKAKLEVDGKDVVEGESPGTMFEMSISDSIFLGGLPQSVKARFSIQPFRGCLKNLKIDSEYANFNSATAAKGIQPSCPFTLVRTASMISERARMSMNKLTAKDALDLSLRFRTKQTLAHIVTLLSPDNENLFELVYDNGKIIAKVNGDDEQLSVQLTDGNDGNWHYVSVIRSGTTLTVSIDDRGKKNLAVSDIGDSLPNQDLRILLGKNENDQSFIGCVADVIWNGQLTNFASYSVNEVKLTTCTMQASPTVKKPVEDVEQEQPVVLPTITYNPSLGDLPTVAQSNPSKFQAGSCALPTAPYGQREDSTGYRFGVERYSRLEFEQSPDIIDNNFVFSVQVHAAATNGFIFFVLNEKQTEFITVYLADGLVNFMFGQPNNFIHLMSNNSILDNDWHTVRIEREGSAGALFVDGIQEANNRTMGLDTIQIQPPIYIGGVPQGTMPIRSKIFPNQIIRSEFGGCLRDFKINDKKFNNPNQEFGVMECSVLDEPGMYFGKDGGYAILDPNFILTNNYAIEMEIRPRTKNAVLLSVGVLEFAAVQLVDGNVVFTVDIGNGNYNVSSAYKVSNALCDGHWHHVKITMKKNIITVSVDHRSNMNFIKKNKDVSGKDPLYIGGMPKDKTHRGITNTTPYIGCIRNVVFHQNAKTDGRSPYNMDELHTFGDVLKNGCPVN</sequence>
<protein>
    <submittedName>
        <fullName evidence="2">Laminin-like protein epi-1</fullName>
    </submittedName>
</protein>
<proteinExistence type="predicted"/>
<reference evidence="2" key="1">
    <citation type="submission" date="2022-11" db="UniProtKB">
        <authorList>
            <consortium name="WormBaseParasite"/>
        </authorList>
    </citation>
    <scope>IDENTIFICATION</scope>
</reference>